<proteinExistence type="predicted"/>
<gene>
    <name evidence="1" type="ORF">Y900_029830</name>
</gene>
<reference evidence="1" key="1">
    <citation type="submission" date="2014-05" db="EMBL/GenBank/DDBJ databases">
        <title>Genome sequence of Mycobacterium aromaticivorans strain JS19b1T (= DSM 45407T).</title>
        <authorList>
            <person name="Kwak Y."/>
            <person name="Park G.-S."/>
            <person name="Li Q.X."/>
            <person name="Lee S.-E."/>
            <person name="Shin J.-H."/>
        </authorList>
    </citation>
    <scope>NUCLEOTIDE SEQUENCE [LARGE SCALE GENOMIC DNA]</scope>
    <source>
        <strain evidence="1">JS19b1</strain>
    </source>
</reference>
<organism evidence="1 2">
    <name type="scientific">Mycolicibacterium aromaticivorans JS19b1 = JCM 16368</name>
    <dbReference type="NCBI Taxonomy" id="1440774"/>
    <lineage>
        <taxon>Bacteria</taxon>
        <taxon>Bacillati</taxon>
        <taxon>Actinomycetota</taxon>
        <taxon>Actinomycetes</taxon>
        <taxon>Mycobacteriales</taxon>
        <taxon>Mycobacteriaceae</taxon>
        <taxon>Mycolicibacterium</taxon>
    </lineage>
</organism>
<accession>A0A064CDP9</accession>
<dbReference type="Proteomes" id="UP000022835">
    <property type="component" value="Unassembled WGS sequence"/>
</dbReference>
<sequence>MRCKGFAAVMNSDAPSRNVVVDFLFALLPAFLPEPALISGDREGWPKLQDTVFTLGDLNLCARLIQMQPTPNVCR</sequence>
<dbReference type="STRING" id="1440774.Y900_029830"/>
<protein>
    <submittedName>
        <fullName evidence="1">Uncharacterized protein</fullName>
    </submittedName>
</protein>
<name>A0A064CDP9_9MYCO</name>
<comment type="caution">
    <text evidence="1">The sequence shown here is derived from an EMBL/GenBank/DDBJ whole genome shotgun (WGS) entry which is preliminary data.</text>
</comment>
<dbReference type="AlphaFoldDB" id="A0A064CDP9"/>
<evidence type="ECO:0000313" key="1">
    <source>
        <dbReference type="EMBL" id="KDE96838.1"/>
    </source>
</evidence>
<keyword evidence="2" id="KW-1185">Reference proteome</keyword>
<evidence type="ECO:0000313" key="2">
    <source>
        <dbReference type="Proteomes" id="UP000022835"/>
    </source>
</evidence>
<dbReference type="EMBL" id="JALN02000003">
    <property type="protein sequence ID" value="KDE96838.1"/>
    <property type="molecule type" value="Genomic_DNA"/>
</dbReference>